<dbReference type="GO" id="GO:0071916">
    <property type="term" value="F:dipeptide transmembrane transporter activity"/>
    <property type="evidence" value="ECO:0007669"/>
    <property type="project" value="TreeGrafter"/>
</dbReference>
<dbReference type="InterPro" id="IPR035906">
    <property type="entry name" value="MetI-like_sf"/>
</dbReference>
<evidence type="ECO:0000256" key="4">
    <source>
        <dbReference type="ARBA" id="ARBA00022692"/>
    </source>
</evidence>
<evidence type="ECO:0000313" key="9">
    <source>
        <dbReference type="EMBL" id="HIT75891.1"/>
    </source>
</evidence>
<keyword evidence="6 7" id="KW-0472">Membrane</keyword>
<accession>A0A9D1GYJ2</accession>
<feature type="transmembrane region" description="Helical" evidence="7">
    <location>
        <begin position="97"/>
        <end position="119"/>
    </location>
</feature>
<proteinExistence type="inferred from homology"/>
<dbReference type="PROSITE" id="PS50928">
    <property type="entry name" value="ABC_TM1"/>
    <property type="match status" value="1"/>
</dbReference>
<keyword evidence="3" id="KW-1003">Cell membrane</keyword>
<dbReference type="Pfam" id="PF00528">
    <property type="entry name" value="BPD_transp_1"/>
    <property type="match status" value="1"/>
</dbReference>
<dbReference type="InterPro" id="IPR045621">
    <property type="entry name" value="BPD_transp_1_N"/>
</dbReference>
<feature type="transmembrane region" description="Helical" evidence="7">
    <location>
        <begin position="140"/>
        <end position="159"/>
    </location>
</feature>
<gene>
    <name evidence="9" type="ORF">IAA98_09915</name>
</gene>
<protein>
    <submittedName>
        <fullName evidence="9">ABC transporter permease</fullName>
    </submittedName>
</protein>
<keyword evidence="5 7" id="KW-1133">Transmembrane helix</keyword>
<reference evidence="9" key="1">
    <citation type="submission" date="2020-10" db="EMBL/GenBank/DDBJ databases">
        <authorList>
            <person name="Gilroy R."/>
        </authorList>
    </citation>
    <scope>NUCLEOTIDE SEQUENCE</scope>
    <source>
        <strain evidence="9">ChiGjej1B1-24693</strain>
    </source>
</reference>
<evidence type="ECO:0000256" key="1">
    <source>
        <dbReference type="ARBA" id="ARBA00004651"/>
    </source>
</evidence>
<dbReference type="AlphaFoldDB" id="A0A9D1GYJ2"/>
<keyword evidence="2 7" id="KW-0813">Transport</keyword>
<evidence type="ECO:0000256" key="6">
    <source>
        <dbReference type="ARBA" id="ARBA00023136"/>
    </source>
</evidence>
<evidence type="ECO:0000256" key="7">
    <source>
        <dbReference type="RuleBase" id="RU363032"/>
    </source>
</evidence>
<reference evidence="9" key="2">
    <citation type="journal article" date="2021" name="PeerJ">
        <title>Extensive microbial diversity within the chicken gut microbiome revealed by metagenomics and culture.</title>
        <authorList>
            <person name="Gilroy R."/>
            <person name="Ravi A."/>
            <person name="Getino M."/>
            <person name="Pursley I."/>
            <person name="Horton D.L."/>
            <person name="Alikhan N.F."/>
            <person name="Baker D."/>
            <person name="Gharbi K."/>
            <person name="Hall N."/>
            <person name="Watson M."/>
            <person name="Adriaenssens E.M."/>
            <person name="Foster-Nyarko E."/>
            <person name="Jarju S."/>
            <person name="Secka A."/>
            <person name="Antonio M."/>
            <person name="Oren A."/>
            <person name="Chaudhuri R.R."/>
            <person name="La Ragione R."/>
            <person name="Hildebrand F."/>
            <person name="Pallen M.J."/>
        </authorList>
    </citation>
    <scope>NUCLEOTIDE SEQUENCE</scope>
    <source>
        <strain evidence="9">ChiGjej1B1-24693</strain>
    </source>
</reference>
<comment type="subcellular location">
    <subcellularLocation>
        <location evidence="1 7">Cell membrane</location>
        <topology evidence="1 7">Multi-pass membrane protein</topology>
    </subcellularLocation>
</comment>
<comment type="similarity">
    <text evidence="7">Belongs to the binding-protein-dependent transport system permease family.</text>
</comment>
<dbReference type="Gene3D" id="1.10.3720.10">
    <property type="entry name" value="MetI-like"/>
    <property type="match status" value="1"/>
</dbReference>
<organism evidence="9 10">
    <name type="scientific">Candidatus Avipropionibacterium avicola</name>
    <dbReference type="NCBI Taxonomy" id="2840701"/>
    <lineage>
        <taxon>Bacteria</taxon>
        <taxon>Bacillati</taxon>
        <taxon>Actinomycetota</taxon>
        <taxon>Actinomycetes</taxon>
        <taxon>Propionibacteriales</taxon>
        <taxon>Propionibacteriaceae</taxon>
        <taxon>Propionibacteriaceae incertae sedis</taxon>
        <taxon>Candidatus Avipropionibacterium</taxon>
    </lineage>
</organism>
<evidence type="ECO:0000256" key="2">
    <source>
        <dbReference type="ARBA" id="ARBA00022448"/>
    </source>
</evidence>
<evidence type="ECO:0000256" key="5">
    <source>
        <dbReference type="ARBA" id="ARBA00022989"/>
    </source>
</evidence>
<dbReference type="InterPro" id="IPR000515">
    <property type="entry name" value="MetI-like"/>
</dbReference>
<feature type="domain" description="ABC transmembrane type-1" evidence="8">
    <location>
        <begin position="97"/>
        <end position="265"/>
    </location>
</feature>
<dbReference type="EMBL" id="DVLP01000295">
    <property type="protein sequence ID" value="HIT75891.1"/>
    <property type="molecule type" value="Genomic_DNA"/>
</dbReference>
<comment type="caution">
    <text evidence="9">The sequence shown here is derived from an EMBL/GenBank/DDBJ whole genome shotgun (WGS) entry which is preliminary data.</text>
</comment>
<dbReference type="PANTHER" id="PTHR43163">
    <property type="entry name" value="DIPEPTIDE TRANSPORT SYSTEM PERMEASE PROTEIN DPPB-RELATED"/>
    <property type="match status" value="1"/>
</dbReference>
<dbReference type="Pfam" id="PF19300">
    <property type="entry name" value="BPD_transp_1_N"/>
    <property type="match status" value="1"/>
</dbReference>
<feature type="transmembrane region" description="Helical" evidence="7">
    <location>
        <begin position="12"/>
        <end position="33"/>
    </location>
</feature>
<dbReference type="Proteomes" id="UP000886842">
    <property type="component" value="Unassembled WGS sequence"/>
</dbReference>
<name>A0A9D1GYJ2_9ACTN</name>
<evidence type="ECO:0000313" key="10">
    <source>
        <dbReference type="Proteomes" id="UP000886842"/>
    </source>
</evidence>
<dbReference type="SUPFAM" id="SSF161098">
    <property type="entry name" value="MetI-like"/>
    <property type="match status" value="1"/>
</dbReference>
<sequence>MPVLVAVLKRTAIFVVSLFVASVLVFLACSALPGDVAQVMLGIGADPESVARLRTELGLDRSLSTRYVEWVGGLFTGDLGTSYLSGRPIGPDLVPRFGVTLSLVICSMALAIVVATVLGMHAALRRRHLDGFLSSAGSQIGLAVPAFWAGIVLVVVFAVQLRWFPAGGYVRLAQDPVRWAYHLVLPVISLTIVQSAVLTRYVRSAFIEVLSEDYLRTARAIGWRQFPALLRHGLRNVAVQVVTVLGLQLATLLVGAIVIEQVFSL</sequence>
<dbReference type="GO" id="GO:0005886">
    <property type="term" value="C:plasma membrane"/>
    <property type="evidence" value="ECO:0007669"/>
    <property type="project" value="UniProtKB-SubCell"/>
</dbReference>
<dbReference type="PANTHER" id="PTHR43163:SF6">
    <property type="entry name" value="DIPEPTIDE TRANSPORT SYSTEM PERMEASE PROTEIN DPPB-RELATED"/>
    <property type="match status" value="1"/>
</dbReference>
<feature type="transmembrane region" description="Helical" evidence="7">
    <location>
        <begin position="179"/>
        <end position="198"/>
    </location>
</feature>
<keyword evidence="4 7" id="KW-0812">Transmembrane</keyword>
<feature type="transmembrane region" description="Helical" evidence="7">
    <location>
        <begin position="237"/>
        <end position="259"/>
    </location>
</feature>
<evidence type="ECO:0000259" key="8">
    <source>
        <dbReference type="PROSITE" id="PS50928"/>
    </source>
</evidence>
<evidence type="ECO:0000256" key="3">
    <source>
        <dbReference type="ARBA" id="ARBA00022475"/>
    </source>
</evidence>
<feature type="non-terminal residue" evidence="9">
    <location>
        <position position="265"/>
    </location>
</feature>